<dbReference type="Pfam" id="PF01593">
    <property type="entry name" value="Amino_oxidase"/>
    <property type="match status" value="1"/>
</dbReference>
<feature type="signal peptide" evidence="6">
    <location>
        <begin position="1"/>
        <end position="21"/>
    </location>
</feature>
<reference evidence="8 9" key="1">
    <citation type="journal article" date="2012" name="Genome Biol.">
        <title>Genome and low-iron response of an oceanic diatom adapted to chronic iron limitation.</title>
        <authorList>
            <person name="Lommer M."/>
            <person name="Specht M."/>
            <person name="Roy A.S."/>
            <person name="Kraemer L."/>
            <person name="Andreson R."/>
            <person name="Gutowska M.A."/>
            <person name="Wolf J."/>
            <person name="Bergner S.V."/>
            <person name="Schilhabel M.B."/>
            <person name="Klostermeier U.C."/>
            <person name="Beiko R.G."/>
            <person name="Rosenstiel P."/>
            <person name="Hippler M."/>
            <person name="Laroche J."/>
        </authorList>
    </citation>
    <scope>NUCLEOTIDE SEQUENCE [LARGE SCALE GENOMIC DNA]</scope>
    <source>
        <strain evidence="8 9">CCMP1005</strain>
    </source>
</reference>
<dbReference type="EC" id="1.4.3.-" evidence="4"/>
<organism evidence="8 9">
    <name type="scientific">Thalassiosira oceanica</name>
    <name type="common">Marine diatom</name>
    <dbReference type="NCBI Taxonomy" id="159749"/>
    <lineage>
        <taxon>Eukaryota</taxon>
        <taxon>Sar</taxon>
        <taxon>Stramenopiles</taxon>
        <taxon>Ochrophyta</taxon>
        <taxon>Bacillariophyta</taxon>
        <taxon>Coscinodiscophyceae</taxon>
        <taxon>Thalassiosirophycidae</taxon>
        <taxon>Thalassiosirales</taxon>
        <taxon>Thalassiosiraceae</taxon>
        <taxon>Thalassiosira</taxon>
    </lineage>
</organism>
<keyword evidence="4" id="KW-0274">FAD</keyword>
<evidence type="ECO:0000259" key="7">
    <source>
        <dbReference type="Pfam" id="PF01593"/>
    </source>
</evidence>
<protein>
    <recommendedName>
        <fullName evidence="4">Amine oxidase</fullName>
        <ecNumber evidence="4">1.4.3.-</ecNumber>
    </recommendedName>
</protein>
<comment type="cofactor">
    <cofactor evidence="1 4">
        <name>FAD</name>
        <dbReference type="ChEBI" id="CHEBI:57692"/>
    </cofactor>
</comment>
<dbReference type="SUPFAM" id="SSF51905">
    <property type="entry name" value="FAD/NAD(P)-binding domain"/>
    <property type="match status" value="1"/>
</dbReference>
<proteinExistence type="inferred from homology"/>
<dbReference type="InterPro" id="IPR050281">
    <property type="entry name" value="Flavin_monoamine_oxidase"/>
</dbReference>
<keyword evidence="2 4" id="KW-0560">Oxidoreductase</keyword>
<evidence type="ECO:0000256" key="4">
    <source>
        <dbReference type="RuleBase" id="RU362067"/>
    </source>
</evidence>
<feature type="binding site" evidence="3">
    <location>
        <begin position="71"/>
        <end position="72"/>
    </location>
    <ligand>
        <name>FAD</name>
        <dbReference type="ChEBI" id="CHEBI:57692"/>
    </ligand>
</feature>
<dbReference type="SUPFAM" id="SSF54373">
    <property type="entry name" value="FAD-linked reductases, C-terminal domain"/>
    <property type="match status" value="1"/>
</dbReference>
<dbReference type="PANTHER" id="PTHR10742">
    <property type="entry name" value="FLAVIN MONOAMINE OXIDASE"/>
    <property type="match status" value="1"/>
</dbReference>
<accession>K0RDW6</accession>
<name>K0RDW6_THAOC</name>
<comment type="similarity">
    <text evidence="4">Belongs to the flavin monoamine oxidase family.</text>
</comment>
<feature type="chain" id="PRO_5003836924" description="Amine oxidase" evidence="6">
    <location>
        <begin position="22"/>
        <end position="616"/>
    </location>
</feature>
<dbReference type="InterPro" id="IPR036188">
    <property type="entry name" value="FAD/NAD-bd_sf"/>
</dbReference>
<gene>
    <name evidence="8" type="ORF">THAOC_34088</name>
</gene>
<feature type="binding site" evidence="3">
    <location>
        <position position="267"/>
    </location>
    <ligand>
        <name>FAD</name>
        <dbReference type="ChEBI" id="CHEBI:57692"/>
    </ligand>
</feature>
<dbReference type="EMBL" id="AGNL01047217">
    <property type="protein sequence ID" value="EJK47211.1"/>
    <property type="molecule type" value="Genomic_DNA"/>
</dbReference>
<evidence type="ECO:0000256" key="1">
    <source>
        <dbReference type="ARBA" id="ARBA00001974"/>
    </source>
</evidence>
<keyword evidence="6" id="KW-0732">Signal</keyword>
<sequence>MIVVGVTLVVALASAVAIAVATRTNYWNTDSLQRGLSTSKDYDVVIVGGGLAGISAARSLAKDGFDVMILEAEPSLGGRAKSYYALTDGMYDRPIPTDLGAEWTYSDYSTLESVLEQEQLFEYALDKSKEVEKYYMQTYDKATGELAAAEEFSKSSYSRVWEKFKKFQSKMTKKQDMSYEAVLDAFLESENLSNDKRQYMNLILAMGEAEYAGDDLLQSSREIEYYFQIPGYHDRMHYYPHRGLGGNIELLGRTLDSDVDISLSSTVSEINHEDSDQVIVTYELEGEQLELTSRSVLVTASLGVLKSGSIGFSPRLPDRKQRVIDNMGFGTLNKLVLYWESDSAVVWPLDTGWFMLATADDESSNDFVTVFNPTKEKGVPCLVLLVGGFDAVLKEDESDDEILQDAMNSLTAMFPSISNPDTVFFTRWNSEVNFRGSYSFATAGREFASDAAVLKESIGGLWFAGEATNEDEWHSTTVGAWQSGEDVAKSISKSLNVGFAVAFVSYGESSETASGAKTNPTAKKVSAFRAKTHGEIYSSESTAKAIANTTARATTGTGLHFSIYSKGYALQNVQVVCACNINNIKDTTSPISSMVGPPAGTSSGGAPPMTGMPPPN</sequence>
<dbReference type="InterPro" id="IPR001613">
    <property type="entry name" value="Flavin_amine_oxidase"/>
</dbReference>
<dbReference type="Proteomes" id="UP000266841">
    <property type="component" value="Unassembled WGS sequence"/>
</dbReference>
<evidence type="ECO:0000313" key="9">
    <source>
        <dbReference type="Proteomes" id="UP000266841"/>
    </source>
</evidence>
<dbReference type="OrthoDB" id="47106at2759"/>
<evidence type="ECO:0000313" key="8">
    <source>
        <dbReference type="EMBL" id="EJK47211.1"/>
    </source>
</evidence>
<dbReference type="PRINTS" id="PR00757">
    <property type="entry name" value="AMINEOXDASEF"/>
</dbReference>
<dbReference type="eggNOG" id="KOG0029">
    <property type="taxonomic scope" value="Eukaryota"/>
</dbReference>
<evidence type="ECO:0000256" key="3">
    <source>
        <dbReference type="PIRSR" id="PIRSR601613-1"/>
    </source>
</evidence>
<dbReference type="Gene3D" id="3.90.660.10">
    <property type="match status" value="1"/>
</dbReference>
<evidence type="ECO:0000256" key="2">
    <source>
        <dbReference type="ARBA" id="ARBA00023002"/>
    </source>
</evidence>
<dbReference type="AlphaFoldDB" id="K0RDW6"/>
<feature type="non-terminal residue" evidence="8">
    <location>
        <position position="616"/>
    </location>
</feature>
<dbReference type="GO" id="GO:0016491">
    <property type="term" value="F:oxidoreductase activity"/>
    <property type="evidence" value="ECO:0007669"/>
    <property type="project" value="UniProtKB-KW"/>
</dbReference>
<dbReference type="PANTHER" id="PTHR10742:SF410">
    <property type="entry name" value="LYSINE-SPECIFIC HISTONE DEMETHYLASE 2"/>
    <property type="match status" value="1"/>
</dbReference>
<keyword evidence="9" id="KW-1185">Reference proteome</keyword>
<comment type="caution">
    <text evidence="8">The sequence shown here is derived from an EMBL/GenBank/DDBJ whole genome shotgun (WGS) entry which is preliminary data.</text>
</comment>
<feature type="domain" description="Amine oxidase" evidence="7">
    <location>
        <begin position="51"/>
        <end position="491"/>
    </location>
</feature>
<evidence type="ECO:0000256" key="6">
    <source>
        <dbReference type="SAM" id="SignalP"/>
    </source>
</evidence>
<keyword evidence="4" id="KW-0285">Flavoprotein</keyword>
<dbReference type="InterPro" id="IPR002937">
    <property type="entry name" value="Amino_oxidase"/>
</dbReference>
<dbReference type="Gene3D" id="3.50.50.60">
    <property type="entry name" value="FAD/NAD(P)-binding domain"/>
    <property type="match status" value="1"/>
</dbReference>
<feature type="region of interest" description="Disordered" evidence="5">
    <location>
        <begin position="589"/>
        <end position="616"/>
    </location>
</feature>
<evidence type="ECO:0000256" key="5">
    <source>
        <dbReference type="SAM" id="MobiDB-lite"/>
    </source>
</evidence>
<feature type="compositionally biased region" description="Low complexity" evidence="5">
    <location>
        <begin position="596"/>
        <end position="609"/>
    </location>
</feature>